<dbReference type="EMBL" id="ON704650">
    <property type="protein sequence ID" value="UZE89793.1"/>
    <property type="molecule type" value="Genomic_DNA"/>
</dbReference>
<sequence>MVLFYKMATKRKFEEIEDKDEQDRQLMPYNDSGYSVEHDASGMLCIFKPLAVERSSSHQNNKITWIDKVVFNLRVKNGTVFECVDDSFLKSGLDFLFSLNNLHEWHTKLYPEIDKNIVTMEPSGQKTTYTIGPRVKGKPSGFGFVDFGKLKRAKSAHGQFFSIQWNSIHYFNKIYGKIMEKYFRDDFEFKMEPSVCLHFSELPTAREILLRKFHNISRANNTRIYATGELDRPVQTERMTTEQFHELFEMDKTDGPFQEVEMLICGIIEGVKYGKEIQMTDMDNRKYTDKPYSLAFKPILFFNIEN</sequence>
<protein>
    <submittedName>
        <fullName evidence="1">DBP</fullName>
    </submittedName>
</protein>
<evidence type="ECO:0000313" key="1">
    <source>
        <dbReference type="EMBL" id="UZE89793.1"/>
    </source>
</evidence>
<evidence type="ECO:0000313" key="2">
    <source>
        <dbReference type="Proteomes" id="UP001264959"/>
    </source>
</evidence>
<accession>A0A9E7Y5Y1</accession>
<organism evidence="1 2">
    <name type="scientific">Parapoynx stagnalis nucleopolyhedrovirus</name>
    <dbReference type="NCBI Taxonomy" id="2993413"/>
    <lineage>
        <taxon>Viruses</taxon>
        <taxon>Viruses incertae sedis</taxon>
        <taxon>Naldaviricetes</taxon>
        <taxon>Lefavirales</taxon>
        <taxon>Baculoviridae</taxon>
        <taxon>Alphabaculovirus</taxon>
        <taxon>Alphabaculovirus pastagnalis</taxon>
    </lineage>
</organism>
<dbReference type="Pfam" id="PF04786">
    <property type="entry name" value="Baculo_DNA_bind"/>
    <property type="match status" value="1"/>
</dbReference>
<keyword evidence="2" id="KW-1185">Reference proteome</keyword>
<dbReference type="Proteomes" id="UP001264959">
    <property type="component" value="Segment"/>
</dbReference>
<reference evidence="1" key="1">
    <citation type="journal article" date="2022" name="Viruses">
        <title>The Parapoynx stagnalis Nucleopolyhedrovirus (PastNPV), a Divergent Member of the Alphabaculovirus Group I Clade, Encodes a Homolog of Ran GTPase.</title>
        <authorList>
            <person name="Harrison R.L."/>
            <person name="Rowley D.L."/>
        </authorList>
    </citation>
    <scope>NUCLEOTIDE SEQUENCE</scope>
    <source>
        <strain evidence="1">BCIPV-473</strain>
    </source>
</reference>
<dbReference type="InterPro" id="IPR006871">
    <property type="entry name" value="ssDNA-bd_baculovirus"/>
</dbReference>
<name>A0A9E7Y5Y1_9ABAC</name>
<proteinExistence type="predicted"/>